<comment type="catalytic activity">
    <reaction evidence="8">
        <text>Mo-molybdopterin + GTP + H(+) = Mo-molybdopterin guanine dinucleotide + diphosphate</text>
        <dbReference type="Rhea" id="RHEA:34243"/>
        <dbReference type="ChEBI" id="CHEBI:15378"/>
        <dbReference type="ChEBI" id="CHEBI:33019"/>
        <dbReference type="ChEBI" id="CHEBI:37565"/>
        <dbReference type="ChEBI" id="CHEBI:71302"/>
        <dbReference type="ChEBI" id="CHEBI:71310"/>
        <dbReference type="EC" id="2.7.7.77"/>
    </reaction>
</comment>
<keyword evidence="5 8" id="KW-0460">Magnesium</keyword>
<dbReference type="Pfam" id="PF12804">
    <property type="entry name" value="NTP_transf_3"/>
    <property type="match status" value="1"/>
</dbReference>
<dbReference type="InterPro" id="IPR029044">
    <property type="entry name" value="Nucleotide-diphossugar_trans"/>
</dbReference>
<dbReference type="NCBIfam" id="TIGR02665">
    <property type="entry name" value="molyb_mobA"/>
    <property type="match status" value="1"/>
</dbReference>
<comment type="function">
    <text evidence="8">Transfers a GMP moiety from GTP to Mo-molybdopterin (Mo-MPT) cofactor (Moco or molybdenum cofactor) to form Mo-molybdopterin guanine dinucleotide (Mo-MGD) cofactor.</text>
</comment>
<evidence type="ECO:0000256" key="3">
    <source>
        <dbReference type="ARBA" id="ARBA00022723"/>
    </source>
</evidence>
<dbReference type="AlphaFoldDB" id="A0A2A2I0A9"/>
<comment type="caution">
    <text evidence="8">Lacks conserved residue(s) required for the propagation of feature annotation.</text>
</comment>
<dbReference type="RefSeq" id="WP_095612201.1">
    <property type="nucleotide sequence ID" value="NZ_NMPM01000108.1"/>
</dbReference>
<comment type="cofactor">
    <cofactor evidence="8">
        <name>Mg(2+)</name>
        <dbReference type="ChEBI" id="CHEBI:18420"/>
    </cofactor>
</comment>
<keyword evidence="10" id="KW-0548">Nucleotidyltransferase</keyword>
<keyword evidence="2 8" id="KW-0808">Transferase</keyword>
<keyword evidence="1 8" id="KW-0963">Cytoplasm</keyword>
<keyword evidence="6 8" id="KW-0342">GTP-binding</keyword>
<evidence type="ECO:0000256" key="4">
    <source>
        <dbReference type="ARBA" id="ARBA00022741"/>
    </source>
</evidence>
<accession>A0A2A2I0A9</accession>
<keyword evidence="4 8" id="KW-0547">Nucleotide-binding</keyword>
<keyword evidence="3 8" id="KW-0479">Metal-binding</keyword>
<dbReference type="GO" id="GO:0046872">
    <property type="term" value="F:metal ion binding"/>
    <property type="evidence" value="ECO:0007669"/>
    <property type="project" value="UniProtKB-KW"/>
</dbReference>
<dbReference type="HAMAP" id="MF_00316">
    <property type="entry name" value="MobA"/>
    <property type="match status" value="1"/>
</dbReference>
<feature type="binding site" evidence="8">
    <location>
        <begin position="11"/>
        <end position="13"/>
    </location>
    <ligand>
        <name>GTP</name>
        <dbReference type="ChEBI" id="CHEBI:37565"/>
    </ligand>
</feature>
<keyword evidence="7 8" id="KW-0501">Molybdenum cofactor biosynthesis</keyword>
<evidence type="ECO:0000256" key="1">
    <source>
        <dbReference type="ARBA" id="ARBA00022490"/>
    </source>
</evidence>
<evidence type="ECO:0000256" key="5">
    <source>
        <dbReference type="ARBA" id="ARBA00022842"/>
    </source>
</evidence>
<feature type="binding site" evidence="8">
    <location>
        <position position="104"/>
    </location>
    <ligand>
        <name>Mg(2+)</name>
        <dbReference type="ChEBI" id="CHEBI:18420"/>
    </ligand>
</feature>
<evidence type="ECO:0000256" key="6">
    <source>
        <dbReference type="ARBA" id="ARBA00023134"/>
    </source>
</evidence>
<evidence type="ECO:0000256" key="8">
    <source>
        <dbReference type="HAMAP-Rule" id="MF_00316"/>
    </source>
</evidence>
<protein>
    <recommendedName>
        <fullName evidence="8">Molybdenum cofactor guanylyltransferase</fullName>
        <shortName evidence="8">MoCo guanylyltransferase</shortName>
        <ecNumber evidence="8">2.7.7.77</ecNumber>
    </recommendedName>
    <alternativeName>
        <fullName evidence="8">GTP:molybdopterin guanylyltransferase</fullName>
    </alternativeName>
    <alternativeName>
        <fullName evidence="8">Mo-MPT guanylyltransferase</fullName>
    </alternativeName>
    <alternativeName>
        <fullName evidence="8">Molybdopterin guanylyltransferase</fullName>
    </alternativeName>
    <alternativeName>
        <fullName evidence="8">Molybdopterin-guanine dinucleotide synthase</fullName>
        <shortName evidence="8">MGD synthase</shortName>
    </alternativeName>
</protein>
<dbReference type="Gene3D" id="3.90.550.10">
    <property type="entry name" value="Spore Coat Polysaccharide Biosynthesis Protein SpsA, Chain A"/>
    <property type="match status" value="1"/>
</dbReference>
<evidence type="ECO:0000313" key="10">
    <source>
        <dbReference type="EMBL" id="PAV24724.1"/>
    </source>
</evidence>
<dbReference type="GO" id="GO:1902758">
    <property type="term" value="P:bis(molybdopterin guanine dinucleotide)molybdenum biosynthetic process"/>
    <property type="evidence" value="ECO:0007669"/>
    <property type="project" value="TreeGrafter"/>
</dbReference>
<evidence type="ECO:0000259" key="9">
    <source>
        <dbReference type="Pfam" id="PF12804"/>
    </source>
</evidence>
<reference evidence="10 11" key="1">
    <citation type="submission" date="2017-07" db="EMBL/GenBank/DDBJ databases">
        <title>Tamlnaduibacter salinus (Mi-7) genome sequencing.</title>
        <authorList>
            <person name="Verma A."/>
            <person name="Krishnamurthi S."/>
        </authorList>
    </citation>
    <scope>NUCLEOTIDE SEQUENCE [LARGE SCALE GENOMIC DNA]</scope>
    <source>
        <strain evidence="10 11">Mi-7</strain>
    </source>
</reference>
<sequence length="191" mass="20490">MTANKVTGLVLAGGEGRRLGGRDKGLVRWQGEPMAAAVVRAIRPLVASVVVSANRSRADYEALADAVVADPADWSWCGPLAGLLAGLRDAQSRGASAVLVSPCDTPSVTVDLFERLLSAWRCAPERAVFARADRDHPLHGVYPVSVIPVLEEALLDGERRVMAFTRSIDAAPVDVPDAVDQLRNRNRPEDF</sequence>
<dbReference type="PANTHER" id="PTHR19136">
    <property type="entry name" value="MOLYBDENUM COFACTOR GUANYLYLTRANSFERASE"/>
    <property type="match status" value="1"/>
</dbReference>
<evidence type="ECO:0000256" key="7">
    <source>
        <dbReference type="ARBA" id="ARBA00023150"/>
    </source>
</evidence>
<dbReference type="InterPro" id="IPR013482">
    <property type="entry name" value="Molybde_CF_guanTrfase"/>
</dbReference>
<evidence type="ECO:0000256" key="2">
    <source>
        <dbReference type="ARBA" id="ARBA00022679"/>
    </source>
</evidence>
<dbReference type="CDD" id="cd02503">
    <property type="entry name" value="MobA"/>
    <property type="match status" value="1"/>
</dbReference>
<comment type="caution">
    <text evidence="10">The sequence shown here is derived from an EMBL/GenBank/DDBJ whole genome shotgun (WGS) entry which is preliminary data.</text>
</comment>
<evidence type="ECO:0000313" key="11">
    <source>
        <dbReference type="Proteomes" id="UP000218332"/>
    </source>
</evidence>
<dbReference type="SUPFAM" id="SSF53448">
    <property type="entry name" value="Nucleotide-diphospho-sugar transferases"/>
    <property type="match status" value="1"/>
</dbReference>
<feature type="binding site" evidence="8">
    <location>
        <position position="70"/>
    </location>
    <ligand>
        <name>GTP</name>
        <dbReference type="ChEBI" id="CHEBI:37565"/>
    </ligand>
</feature>
<keyword evidence="11" id="KW-1185">Reference proteome</keyword>
<dbReference type="Proteomes" id="UP000218332">
    <property type="component" value="Unassembled WGS sequence"/>
</dbReference>
<organism evidence="10 11">
    <name type="scientific">Tamilnaduibacter salinus</name>
    <dbReference type="NCBI Taxonomy" id="1484056"/>
    <lineage>
        <taxon>Bacteria</taxon>
        <taxon>Pseudomonadati</taxon>
        <taxon>Pseudomonadota</taxon>
        <taxon>Gammaproteobacteria</taxon>
        <taxon>Pseudomonadales</taxon>
        <taxon>Marinobacteraceae</taxon>
        <taxon>Tamilnaduibacter</taxon>
    </lineage>
</organism>
<dbReference type="EMBL" id="NMPM01000108">
    <property type="protein sequence ID" value="PAV24724.1"/>
    <property type="molecule type" value="Genomic_DNA"/>
</dbReference>
<gene>
    <name evidence="8 10" type="primary">mobA</name>
    <name evidence="10" type="ORF">CF392_14720</name>
</gene>
<comment type="subunit">
    <text evidence="8">Monomer.</text>
</comment>
<proteinExistence type="inferred from homology"/>
<comment type="similarity">
    <text evidence="8">Belongs to the MobA family.</text>
</comment>
<dbReference type="GO" id="GO:0061603">
    <property type="term" value="F:molybdenum cofactor guanylyltransferase activity"/>
    <property type="evidence" value="ECO:0007669"/>
    <property type="project" value="UniProtKB-EC"/>
</dbReference>
<feature type="binding site" evidence="8">
    <location>
        <position position="104"/>
    </location>
    <ligand>
        <name>GTP</name>
        <dbReference type="ChEBI" id="CHEBI:37565"/>
    </ligand>
</feature>
<dbReference type="GO" id="GO:0005737">
    <property type="term" value="C:cytoplasm"/>
    <property type="evidence" value="ECO:0007669"/>
    <property type="project" value="UniProtKB-SubCell"/>
</dbReference>
<comment type="domain">
    <text evidence="8">The N-terminal domain determines nucleotide recognition and specific binding, while the C-terminal domain determines the specific binding to the target protein.</text>
</comment>
<comment type="subcellular location">
    <subcellularLocation>
        <location evidence="8">Cytoplasm</location>
    </subcellularLocation>
</comment>
<dbReference type="GO" id="GO:0005525">
    <property type="term" value="F:GTP binding"/>
    <property type="evidence" value="ECO:0007669"/>
    <property type="project" value="UniProtKB-UniRule"/>
</dbReference>
<feature type="domain" description="MobA-like NTP transferase" evidence="9">
    <location>
        <begin position="8"/>
        <end position="163"/>
    </location>
</feature>
<feature type="binding site" evidence="8">
    <location>
        <position position="24"/>
    </location>
    <ligand>
        <name>GTP</name>
        <dbReference type="ChEBI" id="CHEBI:37565"/>
    </ligand>
</feature>
<dbReference type="PANTHER" id="PTHR19136:SF81">
    <property type="entry name" value="MOLYBDENUM COFACTOR GUANYLYLTRANSFERASE"/>
    <property type="match status" value="1"/>
</dbReference>
<dbReference type="EC" id="2.7.7.77" evidence="8"/>
<dbReference type="InterPro" id="IPR025877">
    <property type="entry name" value="MobA-like_NTP_Trfase"/>
</dbReference>
<name>A0A2A2I0A9_9GAMM</name>